<keyword evidence="5 13" id="KW-0732">Signal</keyword>
<keyword evidence="3" id="KW-0217">Developmental protein</keyword>
<dbReference type="GO" id="GO:0071526">
    <property type="term" value="P:semaphorin-plexin signaling pathway"/>
    <property type="evidence" value="ECO:0007669"/>
    <property type="project" value="TreeGrafter"/>
</dbReference>
<evidence type="ECO:0000256" key="13">
    <source>
        <dbReference type="SAM" id="SignalP"/>
    </source>
</evidence>
<feature type="signal peptide" evidence="13">
    <location>
        <begin position="1"/>
        <end position="22"/>
    </location>
</feature>
<dbReference type="Proteomes" id="UP000574210">
    <property type="component" value="Unassembled WGS sequence"/>
</dbReference>
<dbReference type="GO" id="GO:0030215">
    <property type="term" value="F:semaphorin receptor binding"/>
    <property type="evidence" value="ECO:0007669"/>
    <property type="project" value="InterPro"/>
</dbReference>
<feature type="domain" description="Sema" evidence="14">
    <location>
        <begin position="31"/>
        <end position="499"/>
    </location>
</feature>
<dbReference type="InterPro" id="IPR016201">
    <property type="entry name" value="PSI"/>
</dbReference>
<dbReference type="GO" id="GO:0030424">
    <property type="term" value="C:axon"/>
    <property type="evidence" value="ECO:0007669"/>
    <property type="project" value="TreeGrafter"/>
</dbReference>
<feature type="region of interest" description="Disordered" evidence="12">
    <location>
        <begin position="184"/>
        <end position="204"/>
    </location>
</feature>
<evidence type="ECO:0000256" key="8">
    <source>
        <dbReference type="ARBA" id="ARBA00023157"/>
    </source>
</evidence>
<dbReference type="InterPro" id="IPR015943">
    <property type="entry name" value="WD40/YVTN_repeat-like_dom_sf"/>
</dbReference>
<dbReference type="GO" id="GO:0045499">
    <property type="term" value="F:chemorepellent activity"/>
    <property type="evidence" value="ECO:0007669"/>
    <property type="project" value="TreeGrafter"/>
</dbReference>
<dbReference type="PANTHER" id="PTHR11036">
    <property type="entry name" value="SEMAPHORIN"/>
    <property type="match status" value="1"/>
</dbReference>
<comment type="caution">
    <text evidence="11">Lacks conserved residue(s) required for the propagation of feature annotation.</text>
</comment>
<evidence type="ECO:0000256" key="4">
    <source>
        <dbReference type="ARBA" id="ARBA00022525"/>
    </source>
</evidence>
<dbReference type="Pfam" id="PF01403">
    <property type="entry name" value="Sema"/>
    <property type="match status" value="1"/>
</dbReference>
<dbReference type="SUPFAM" id="SSF101912">
    <property type="entry name" value="Sema domain"/>
    <property type="match status" value="1"/>
</dbReference>
<dbReference type="FunFam" id="3.30.1680.10:FF:000001">
    <property type="entry name" value="Semaphorin 3F like"/>
    <property type="match status" value="1"/>
</dbReference>
<accession>A0A7K8RU79</accession>
<gene>
    <name evidence="15" type="primary">Sema3a</name>
    <name evidence="15" type="ORF">RHOROS_R06693</name>
</gene>
<evidence type="ECO:0000256" key="2">
    <source>
        <dbReference type="ARBA" id="ARBA00009492"/>
    </source>
</evidence>
<dbReference type="GO" id="GO:0098978">
    <property type="term" value="C:glutamatergic synapse"/>
    <property type="evidence" value="ECO:0007669"/>
    <property type="project" value="TreeGrafter"/>
</dbReference>
<dbReference type="InterPro" id="IPR013783">
    <property type="entry name" value="Ig-like_fold"/>
</dbReference>
<dbReference type="GO" id="GO:0030335">
    <property type="term" value="P:positive regulation of cell migration"/>
    <property type="evidence" value="ECO:0007669"/>
    <property type="project" value="TreeGrafter"/>
</dbReference>
<dbReference type="InterPro" id="IPR027231">
    <property type="entry name" value="Semaphorin"/>
</dbReference>
<dbReference type="InterPro" id="IPR036179">
    <property type="entry name" value="Ig-like_dom_sf"/>
</dbReference>
<feature type="region of interest" description="Disordered" evidence="12">
    <location>
        <begin position="724"/>
        <end position="766"/>
    </location>
</feature>
<evidence type="ECO:0000313" key="15">
    <source>
        <dbReference type="EMBL" id="NXF20506.1"/>
    </source>
</evidence>
<keyword evidence="16" id="KW-1185">Reference proteome</keyword>
<evidence type="ECO:0000256" key="3">
    <source>
        <dbReference type="ARBA" id="ARBA00022473"/>
    </source>
</evidence>
<evidence type="ECO:0000256" key="7">
    <source>
        <dbReference type="ARBA" id="ARBA00022902"/>
    </source>
</evidence>
<keyword evidence="7" id="KW-0524">Neurogenesis</keyword>
<dbReference type="Gene3D" id="3.30.1680.10">
    <property type="entry name" value="ligand-binding face of the semaphorins, domain 2"/>
    <property type="match status" value="1"/>
</dbReference>
<dbReference type="FunFam" id="2.130.10.10:FF:000015">
    <property type="entry name" value="Semaphorin 3B"/>
    <property type="match status" value="1"/>
</dbReference>
<dbReference type="Gene3D" id="2.130.10.10">
    <property type="entry name" value="YVTN repeat-like/Quinoprotein amine dehydrogenase"/>
    <property type="match status" value="1"/>
</dbReference>
<dbReference type="EMBL" id="VWYZ01000123">
    <property type="protein sequence ID" value="NXF20506.1"/>
    <property type="molecule type" value="Genomic_DNA"/>
</dbReference>
<dbReference type="SUPFAM" id="SSF103575">
    <property type="entry name" value="Plexin repeat"/>
    <property type="match status" value="1"/>
</dbReference>
<organism evidence="15 16">
    <name type="scientific">Rhodinocichla rosea</name>
    <dbReference type="NCBI Taxonomy" id="58203"/>
    <lineage>
        <taxon>Eukaryota</taxon>
        <taxon>Metazoa</taxon>
        <taxon>Chordata</taxon>
        <taxon>Craniata</taxon>
        <taxon>Vertebrata</taxon>
        <taxon>Euteleostomi</taxon>
        <taxon>Archelosauria</taxon>
        <taxon>Archosauria</taxon>
        <taxon>Dinosauria</taxon>
        <taxon>Saurischia</taxon>
        <taxon>Theropoda</taxon>
        <taxon>Coelurosauria</taxon>
        <taxon>Aves</taxon>
        <taxon>Neognathae</taxon>
        <taxon>Neoaves</taxon>
        <taxon>Telluraves</taxon>
        <taxon>Australaves</taxon>
        <taxon>Passeriformes</taxon>
        <taxon>Thraupidae</taxon>
        <taxon>Rhodinocichla</taxon>
    </lineage>
</organism>
<evidence type="ECO:0000256" key="12">
    <source>
        <dbReference type="SAM" id="MobiDB-lite"/>
    </source>
</evidence>
<evidence type="ECO:0000256" key="6">
    <source>
        <dbReference type="ARBA" id="ARBA00022782"/>
    </source>
</evidence>
<feature type="compositionally biased region" description="Basic and acidic residues" evidence="12">
    <location>
        <begin position="744"/>
        <end position="766"/>
    </location>
</feature>
<dbReference type="PANTHER" id="PTHR11036:SF23">
    <property type="entry name" value="SEMAPHORIN-3A"/>
    <property type="match status" value="1"/>
</dbReference>
<dbReference type="GO" id="GO:0001755">
    <property type="term" value="P:neural crest cell migration"/>
    <property type="evidence" value="ECO:0007669"/>
    <property type="project" value="TreeGrafter"/>
</dbReference>
<dbReference type="InterPro" id="IPR001627">
    <property type="entry name" value="Semap_dom"/>
</dbReference>
<feature type="non-terminal residue" evidence="15">
    <location>
        <position position="766"/>
    </location>
</feature>
<keyword evidence="6" id="KW-0221">Differentiation</keyword>
<keyword evidence="9" id="KW-0325">Glycoprotein</keyword>
<feature type="compositionally biased region" description="Basic residues" evidence="12">
    <location>
        <begin position="184"/>
        <end position="203"/>
    </location>
</feature>
<dbReference type="GO" id="GO:0038191">
    <property type="term" value="F:neuropilin binding"/>
    <property type="evidence" value="ECO:0007669"/>
    <property type="project" value="TreeGrafter"/>
</dbReference>
<feature type="non-terminal residue" evidence="15">
    <location>
        <position position="1"/>
    </location>
</feature>
<evidence type="ECO:0000256" key="9">
    <source>
        <dbReference type="ARBA" id="ARBA00023180"/>
    </source>
</evidence>
<comment type="caution">
    <text evidence="15">The sequence shown here is derived from an EMBL/GenBank/DDBJ whole genome shotgun (WGS) entry which is preliminary data.</text>
</comment>
<evidence type="ECO:0000256" key="11">
    <source>
        <dbReference type="PROSITE-ProRule" id="PRU00352"/>
    </source>
</evidence>
<keyword evidence="4" id="KW-0964">Secreted</keyword>
<keyword evidence="10" id="KW-0393">Immunoglobulin domain</keyword>
<evidence type="ECO:0000313" key="16">
    <source>
        <dbReference type="Proteomes" id="UP000574210"/>
    </source>
</evidence>
<dbReference type="Gene3D" id="2.60.40.10">
    <property type="entry name" value="Immunoglobulins"/>
    <property type="match status" value="1"/>
</dbReference>
<reference evidence="15 16" key="1">
    <citation type="submission" date="2019-09" db="EMBL/GenBank/DDBJ databases">
        <title>Bird 10,000 Genomes (B10K) Project - Family phase.</title>
        <authorList>
            <person name="Zhang G."/>
        </authorList>
    </citation>
    <scope>NUCLEOTIDE SEQUENCE [LARGE SCALE GENOMIC DNA]</scope>
    <source>
        <strain evidence="15">B10K-CU-031-12</strain>
        <tissue evidence="15">Muscle</tissue>
    </source>
</reference>
<dbReference type="SMART" id="SM00423">
    <property type="entry name" value="PSI"/>
    <property type="match status" value="1"/>
</dbReference>
<dbReference type="GO" id="GO:0005615">
    <property type="term" value="C:extracellular space"/>
    <property type="evidence" value="ECO:0007669"/>
    <property type="project" value="TreeGrafter"/>
</dbReference>
<dbReference type="PROSITE" id="PS51004">
    <property type="entry name" value="SEMA"/>
    <property type="match status" value="1"/>
</dbReference>
<dbReference type="InterPro" id="IPR036352">
    <property type="entry name" value="Semap_dom_sf"/>
</dbReference>
<comment type="similarity">
    <text evidence="2">Belongs to the semaphorin family.</text>
</comment>
<dbReference type="SMART" id="SM00630">
    <property type="entry name" value="Sema"/>
    <property type="match status" value="1"/>
</dbReference>
<dbReference type="GO" id="GO:0005886">
    <property type="term" value="C:plasma membrane"/>
    <property type="evidence" value="ECO:0007669"/>
    <property type="project" value="TreeGrafter"/>
</dbReference>
<sequence>MGWLRGIALLSLGVLLAGRVNCQHVKNNVPRLKLSYKEMLESNNVINFNGLANSSSYHTFLLDEERGRLYVGAKDHIFSFNLVNIKEYQKIVWPVSHSRRDECKWAGKDIVVSTNLFSVLKAYNQTHLYACGTGAFHPVCTYIEDNIFRMEKKKKKKRRGKSPYDPKKKKKKLLVAADFMEKKKKKNRTLGHHHPKKKKKKNSRWLNDPRFVSAHLIPESDNPEDDKIYFFFRENAIDGEHTGKATHARIGQICKNDFGGHRSLVNKWTTFLKARLICSVPGPNGIDTHFDELQDVFLMNSKDPKNPIVYGVFTTSSNIFKGSAVCMYSMTDVRRVFLGPYAHRDGPNYQWVPYQGRVPYPRPGTCPSKTFGGFDSTKDLPDEVITFARSHPAMYNPVFPINNRPIMIKTDVDYQFTQIVVDRVDAEDGQYDVMFIGTDIGTVLKVVSIPKETWHELEEVLLEEMTVFREPTVISAMKISTKQQQLYIGSATGVSQLPLHRCDVYGKACAECCLARDPYCAWDGSSCSRYFPTAKRRTRRQDIRNGDPLTHCSDLQHHRSFTVQLFAQTLLFKSKSVVTFVAAKGECYIKCNILEPSRNNKVWGFLKKNLLKKRRIKVGDHMIRTEQGLLLRSLHRRDSGVYFCHAVEHGFMQTLLKVTLEVIDSDHLEELLHKEEDGDGSKIKDATNSMTPSQKIWYRDFMQLINHPNLNSMDEFCEQVWKRDRKQRRQRPANAQVNTNKWKHLQENKKGRNRRTHEFERAPRSV</sequence>
<evidence type="ECO:0000256" key="10">
    <source>
        <dbReference type="ARBA" id="ARBA00023319"/>
    </source>
</evidence>
<evidence type="ECO:0000259" key="14">
    <source>
        <dbReference type="PROSITE" id="PS51004"/>
    </source>
</evidence>
<proteinExistence type="inferred from homology"/>
<feature type="chain" id="PRO_5029575178" evidence="13">
    <location>
        <begin position="23"/>
        <end position="766"/>
    </location>
</feature>
<protein>
    <submittedName>
        <fullName evidence="15">SEM3A protein</fullName>
    </submittedName>
</protein>
<keyword evidence="8" id="KW-1015">Disulfide bond</keyword>
<comment type="subcellular location">
    <subcellularLocation>
        <location evidence="1">Secreted</location>
    </subcellularLocation>
</comment>
<evidence type="ECO:0000256" key="1">
    <source>
        <dbReference type="ARBA" id="ARBA00004613"/>
    </source>
</evidence>
<evidence type="ECO:0000256" key="5">
    <source>
        <dbReference type="ARBA" id="ARBA00022729"/>
    </source>
</evidence>
<name>A0A7K8RU79_9PASS</name>
<dbReference type="SUPFAM" id="SSF48726">
    <property type="entry name" value="Immunoglobulin"/>
    <property type="match status" value="1"/>
</dbReference>
<dbReference type="AlphaFoldDB" id="A0A7K8RU79"/>
<dbReference type="GO" id="GO:0008045">
    <property type="term" value="P:motor neuron axon guidance"/>
    <property type="evidence" value="ECO:0007669"/>
    <property type="project" value="TreeGrafter"/>
</dbReference>